<dbReference type="InterPro" id="IPR025511">
    <property type="entry name" value="DUF4398"/>
</dbReference>
<keyword evidence="2 4" id="KW-0472">Membrane</keyword>
<dbReference type="Proteomes" id="UP000294980">
    <property type="component" value="Unassembled WGS sequence"/>
</dbReference>
<dbReference type="InterPro" id="IPR006665">
    <property type="entry name" value="OmpA-like"/>
</dbReference>
<feature type="coiled-coil region" evidence="5">
    <location>
        <begin position="107"/>
        <end position="213"/>
    </location>
</feature>
<protein>
    <submittedName>
        <fullName evidence="9">Outer membrane protein OmpA-like peptidoglycan-associated protein</fullName>
    </submittedName>
</protein>
<dbReference type="Pfam" id="PF00691">
    <property type="entry name" value="OmpA"/>
    <property type="match status" value="1"/>
</dbReference>
<dbReference type="PROSITE" id="PS51123">
    <property type="entry name" value="OMPA_2"/>
    <property type="match status" value="1"/>
</dbReference>
<evidence type="ECO:0000256" key="1">
    <source>
        <dbReference type="ARBA" id="ARBA00004442"/>
    </source>
</evidence>
<evidence type="ECO:0000256" key="5">
    <source>
        <dbReference type="SAM" id="Coils"/>
    </source>
</evidence>
<dbReference type="OrthoDB" id="9782229at2"/>
<organism evidence="9 10">
    <name type="scientific">Chromatocurvus halotolerans</name>
    <dbReference type="NCBI Taxonomy" id="1132028"/>
    <lineage>
        <taxon>Bacteria</taxon>
        <taxon>Pseudomonadati</taxon>
        <taxon>Pseudomonadota</taxon>
        <taxon>Gammaproteobacteria</taxon>
        <taxon>Cellvibrionales</taxon>
        <taxon>Halieaceae</taxon>
        <taxon>Chromatocurvus</taxon>
    </lineage>
</organism>
<evidence type="ECO:0000313" key="9">
    <source>
        <dbReference type="EMBL" id="TCO78302.1"/>
    </source>
</evidence>
<reference evidence="9 10" key="1">
    <citation type="submission" date="2019-03" db="EMBL/GenBank/DDBJ databases">
        <title>Genomic Encyclopedia of Type Strains, Phase IV (KMG-IV): sequencing the most valuable type-strain genomes for metagenomic binning, comparative biology and taxonomic classification.</title>
        <authorList>
            <person name="Goeker M."/>
        </authorList>
    </citation>
    <scope>NUCLEOTIDE SEQUENCE [LARGE SCALE GENOMIC DNA]</scope>
    <source>
        <strain evidence="9 10">DSM 23344</strain>
    </source>
</reference>
<dbReference type="CDD" id="cd07185">
    <property type="entry name" value="OmpA_C-like"/>
    <property type="match status" value="1"/>
</dbReference>
<evidence type="ECO:0000256" key="3">
    <source>
        <dbReference type="ARBA" id="ARBA00023237"/>
    </source>
</evidence>
<evidence type="ECO:0000313" key="10">
    <source>
        <dbReference type="Proteomes" id="UP000294980"/>
    </source>
</evidence>
<evidence type="ECO:0000259" key="8">
    <source>
        <dbReference type="PROSITE" id="PS51123"/>
    </source>
</evidence>
<evidence type="ECO:0000256" key="7">
    <source>
        <dbReference type="SAM" id="SignalP"/>
    </source>
</evidence>
<evidence type="ECO:0000256" key="6">
    <source>
        <dbReference type="SAM" id="MobiDB-lite"/>
    </source>
</evidence>
<feature type="signal peptide" evidence="7">
    <location>
        <begin position="1"/>
        <end position="24"/>
    </location>
</feature>
<feature type="chain" id="PRO_5020553578" evidence="7">
    <location>
        <begin position="25"/>
        <end position="341"/>
    </location>
</feature>
<accession>A0A4R2KYS0</accession>
<dbReference type="GO" id="GO:0009279">
    <property type="term" value="C:cell outer membrane"/>
    <property type="evidence" value="ECO:0007669"/>
    <property type="project" value="UniProtKB-SubCell"/>
</dbReference>
<evidence type="ECO:0000256" key="2">
    <source>
        <dbReference type="ARBA" id="ARBA00023136"/>
    </source>
</evidence>
<dbReference type="Gene3D" id="3.30.1330.60">
    <property type="entry name" value="OmpA-like domain"/>
    <property type="match status" value="1"/>
</dbReference>
<dbReference type="EMBL" id="SLWX01000001">
    <property type="protein sequence ID" value="TCO78302.1"/>
    <property type="molecule type" value="Genomic_DNA"/>
</dbReference>
<name>A0A4R2KYS0_9GAMM</name>
<dbReference type="AlphaFoldDB" id="A0A4R2KYS0"/>
<comment type="subcellular location">
    <subcellularLocation>
        <location evidence="1">Cell outer membrane</location>
    </subcellularLocation>
</comment>
<dbReference type="PROSITE" id="PS51257">
    <property type="entry name" value="PROKAR_LIPOPROTEIN"/>
    <property type="match status" value="1"/>
</dbReference>
<evidence type="ECO:0000256" key="4">
    <source>
        <dbReference type="PROSITE-ProRule" id="PRU00473"/>
    </source>
</evidence>
<dbReference type="PRINTS" id="PR01021">
    <property type="entry name" value="OMPADOMAIN"/>
</dbReference>
<dbReference type="InterPro" id="IPR006664">
    <property type="entry name" value="OMP_bac"/>
</dbReference>
<feature type="domain" description="OmpA-like" evidence="8">
    <location>
        <begin position="216"/>
        <end position="333"/>
    </location>
</feature>
<gene>
    <name evidence="9" type="ORF">EV688_101115</name>
</gene>
<keyword evidence="5" id="KW-0175">Coiled coil</keyword>
<feature type="region of interest" description="Disordered" evidence="6">
    <location>
        <begin position="303"/>
        <end position="341"/>
    </location>
</feature>
<dbReference type="Pfam" id="PF14346">
    <property type="entry name" value="DUF4398"/>
    <property type="match status" value="1"/>
</dbReference>
<keyword evidence="3" id="KW-0998">Cell outer membrane</keyword>
<dbReference type="PANTHER" id="PTHR30329">
    <property type="entry name" value="STATOR ELEMENT OF FLAGELLAR MOTOR COMPLEX"/>
    <property type="match status" value="1"/>
</dbReference>
<dbReference type="SUPFAM" id="SSF103088">
    <property type="entry name" value="OmpA-like"/>
    <property type="match status" value="1"/>
</dbReference>
<dbReference type="PRINTS" id="PR01023">
    <property type="entry name" value="NAFLGMOTY"/>
</dbReference>
<keyword evidence="10" id="KW-1185">Reference proteome</keyword>
<keyword evidence="7" id="KW-0732">Signal</keyword>
<dbReference type="RefSeq" id="WP_117316330.1">
    <property type="nucleotide sequence ID" value="NZ_QQSW01000006.1"/>
</dbReference>
<sequence>MTVFRFFATRTTALAFSLILVACATTPDPNPALEQARTSVAAAAQDSEISRLAVVELRRAQELLESAETAWKQGATQDVVSHQAYLAERQVGIAAESARGRGLDNRVSELRSERERVQLEARAARAEREAALARADQSRAEAARLAEEAQRMRAELEASEAQALREQAQREAETARAERMMAEARAEELERETREMREQAERLQQQVADLEARPTERGLVLTLGSDVLFDVDSADLRGGAERTIEQIAAFLAEYGERQVLVEGFTDSTGARDYNLGLSERRADAVKAALIERGVEEERIRTRGFGPDYPVASNDNQSGRQLNRRVEVVISDDEQQVPERES</sequence>
<comment type="caution">
    <text evidence="9">The sequence shown here is derived from an EMBL/GenBank/DDBJ whole genome shotgun (WGS) entry which is preliminary data.</text>
</comment>
<dbReference type="InterPro" id="IPR036737">
    <property type="entry name" value="OmpA-like_sf"/>
</dbReference>
<dbReference type="InterPro" id="IPR050330">
    <property type="entry name" value="Bact_OuterMem_StrucFunc"/>
</dbReference>
<proteinExistence type="predicted"/>
<dbReference type="PANTHER" id="PTHR30329:SF21">
    <property type="entry name" value="LIPOPROTEIN YIAD-RELATED"/>
    <property type="match status" value="1"/>
</dbReference>